<organism evidence="1 2">
    <name type="scientific">Candidatus Methanogaster sp</name>
    <dbReference type="NCBI Taxonomy" id="3386292"/>
    <lineage>
        <taxon>Archaea</taxon>
        <taxon>Methanobacteriati</taxon>
        <taxon>Methanobacteriota</taxon>
        <taxon>Stenosarchaea group</taxon>
        <taxon>Methanomicrobia</taxon>
        <taxon>Methanosarcinales</taxon>
        <taxon>ANME-2 cluster</taxon>
        <taxon>Candidatus Methanogasteraceae</taxon>
        <taxon>Candidatus Methanogaster</taxon>
    </lineage>
</organism>
<dbReference type="Proteomes" id="UP000248329">
    <property type="component" value="Unassembled WGS sequence"/>
</dbReference>
<protein>
    <submittedName>
        <fullName evidence="1">Uncharacterized protein</fullName>
    </submittedName>
</protein>
<sequence>MEVYPFDHAQDVLGYSNQARYIYKYTKDINANTVVIEDHYIDKDYLIDYSKFYARSFDTPSTITKRLHFFSENFSTENFREMLVNCDKEQLKALEESYLGFVVVKPIRDVNENPLIGRTLLKPYYSDIEQEYRCFLYKSYPVSLYGIPLNID</sequence>
<name>A0AC61L349_9EURY</name>
<reference evidence="1" key="1">
    <citation type="submission" date="2018-01" db="EMBL/GenBank/DDBJ databases">
        <authorList>
            <person name="Krukenberg V."/>
        </authorList>
    </citation>
    <scope>NUCLEOTIDE SEQUENCE</scope>
    <source>
        <strain evidence="1">E20ANME2</strain>
    </source>
</reference>
<dbReference type="EMBL" id="PQXF01000011">
    <property type="protein sequence ID" value="PXF60797.1"/>
    <property type="molecule type" value="Genomic_DNA"/>
</dbReference>
<evidence type="ECO:0000313" key="2">
    <source>
        <dbReference type="Proteomes" id="UP000248329"/>
    </source>
</evidence>
<comment type="caution">
    <text evidence="1">The sequence shown here is derived from an EMBL/GenBank/DDBJ whole genome shotgun (WGS) entry which is preliminary data.</text>
</comment>
<gene>
    <name evidence="1" type="ORF">C4B59_07345</name>
</gene>
<proteinExistence type="predicted"/>
<evidence type="ECO:0000313" key="1">
    <source>
        <dbReference type="EMBL" id="PXF60797.1"/>
    </source>
</evidence>
<accession>A0AC61L349</accession>